<dbReference type="Proteomes" id="UP001500618">
    <property type="component" value="Unassembled WGS sequence"/>
</dbReference>
<protein>
    <submittedName>
        <fullName evidence="1">Uncharacterized protein</fullName>
    </submittedName>
</protein>
<proteinExistence type="predicted"/>
<keyword evidence="2" id="KW-1185">Reference proteome</keyword>
<name>A0ABP4ULH4_9ACTN</name>
<reference evidence="2" key="1">
    <citation type="journal article" date="2019" name="Int. J. Syst. Evol. Microbiol.">
        <title>The Global Catalogue of Microorganisms (GCM) 10K type strain sequencing project: providing services to taxonomists for standard genome sequencing and annotation.</title>
        <authorList>
            <consortium name="The Broad Institute Genomics Platform"/>
            <consortium name="The Broad Institute Genome Sequencing Center for Infectious Disease"/>
            <person name="Wu L."/>
            <person name="Ma J."/>
        </authorList>
    </citation>
    <scope>NUCLEOTIDE SEQUENCE [LARGE SCALE GENOMIC DNA]</scope>
    <source>
        <strain evidence="2">JCM 14718</strain>
    </source>
</reference>
<dbReference type="EMBL" id="BAAANY010000031">
    <property type="protein sequence ID" value="GAA1705784.1"/>
    <property type="molecule type" value="Genomic_DNA"/>
</dbReference>
<accession>A0ABP4ULH4</accession>
<comment type="caution">
    <text evidence="1">The sequence shown here is derived from an EMBL/GenBank/DDBJ whole genome shotgun (WGS) entry which is preliminary data.</text>
</comment>
<organism evidence="1 2">
    <name type="scientific">Fodinicola feengrottensis</name>
    <dbReference type="NCBI Taxonomy" id="435914"/>
    <lineage>
        <taxon>Bacteria</taxon>
        <taxon>Bacillati</taxon>
        <taxon>Actinomycetota</taxon>
        <taxon>Actinomycetes</taxon>
        <taxon>Mycobacteriales</taxon>
        <taxon>Fodinicola</taxon>
    </lineage>
</organism>
<sequence length="189" mass="21364">MAPTPGGRHLYVVRMYSPIPELNELKDLYDSADSFLAAGFEIYGYNDKGSFIAVDQTEPEFLDRLIPIAQANGSGSEYVIWRVDDREDLAALPIAVFGDEGGEHIIARNFGELLRLLAYDAEIMAMYDEAYFYRQDDDEHSGSHDIFVKWLRERHGLESADDPGAIVKAAQDEFGDRFRTWITPFVGTD</sequence>
<gene>
    <name evidence="1" type="ORF">GCM10009765_63970</name>
</gene>
<evidence type="ECO:0000313" key="2">
    <source>
        <dbReference type="Proteomes" id="UP001500618"/>
    </source>
</evidence>
<evidence type="ECO:0000313" key="1">
    <source>
        <dbReference type="EMBL" id="GAA1705784.1"/>
    </source>
</evidence>